<dbReference type="OrthoDB" id="9057547at2"/>
<feature type="domain" description="Tyr recombinase" evidence="5">
    <location>
        <begin position="163"/>
        <end position="336"/>
    </location>
</feature>
<evidence type="ECO:0000259" key="5">
    <source>
        <dbReference type="PROSITE" id="PS51898"/>
    </source>
</evidence>
<dbReference type="InterPro" id="IPR002104">
    <property type="entry name" value="Integrase_catalytic"/>
</dbReference>
<sequence>MKLPKPRKRGNSWSVSIMINGKREYCTRDTEQECKTWAMLRLVDASSTPKEEVEAKKNVMTFWDLFQMYYKEHGRDTKSKKYIREQLDSFEKKFGQLAYKNISDITAQDLTFWRNKRQNEVSDGTVLKEISLYSAVFSFAQKDLFMIKSNPFFGVKKPKKPKARNRRITDDEIEQILKALDYERGTIPKKSSHYVAWAFLFALETAMRRGEILGVKKTDIYSDHIHLPETKNGEARDVALTRPARELLTLVTGNSHEKLIPMTENAFRLQFERTKAKIGLDDLHFHDTRHEAITRLVNLRRVPVEVLAKITGHKTIKVLVNTYYNPNVKDIVKMLDDEG</sequence>
<dbReference type="PROSITE" id="PS51898">
    <property type="entry name" value="TYR_RECOMBINASE"/>
    <property type="match status" value="1"/>
</dbReference>
<comment type="caution">
    <text evidence="7">The sequence shown here is derived from an EMBL/GenBank/DDBJ whole genome shotgun (WGS) entry which is preliminary data.</text>
</comment>
<organism evidence="7 8">
    <name type="scientific">Acinetobacter brisouii CIP 110357</name>
    <dbReference type="NCBI Taxonomy" id="1341683"/>
    <lineage>
        <taxon>Bacteria</taxon>
        <taxon>Pseudomonadati</taxon>
        <taxon>Pseudomonadota</taxon>
        <taxon>Gammaproteobacteria</taxon>
        <taxon>Moraxellales</taxon>
        <taxon>Moraxellaceae</taxon>
        <taxon>Acinetobacter</taxon>
    </lineage>
</organism>
<dbReference type="Proteomes" id="UP000018418">
    <property type="component" value="Unassembled WGS sequence"/>
</dbReference>
<dbReference type="GO" id="GO:0015074">
    <property type="term" value="P:DNA integration"/>
    <property type="evidence" value="ECO:0007669"/>
    <property type="project" value="UniProtKB-KW"/>
</dbReference>
<evidence type="ECO:0000256" key="4">
    <source>
        <dbReference type="PROSITE-ProRule" id="PRU01248"/>
    </source>
</evidence>
<dbReference type="InterPro" id="IPR044068">
    <property type="entry name" value="CB"/>
</dbReference>
<dbReference type="Pfam" id="PF24624">
    <property type="entry name" value="Int_N"/>
    <property type="match status" value="1"/>
</dbReference>
<evidence type="ECO:0000256" key="3">
    <source>
        <dbReference type="ARBA" id="ARBA00023172"/>
    </source>
</evidence>
<evidence type="ECO:0000313" key="7">
    <source>
        <dbReference type="EMBL" id="ESK52786.1"/>
    </source>
</evidence>
<evidence type="ECO:0008006" key="9">
    <source>
        <dbReference type="Google" id="ProtNLM"/>
    </source>
</evidence>
<dbReference type="Gene3D" id="1.10.150.130">
    <property type="match status" value="1"/>
</dbReference>
<dbReference type="Gene3D" id="1.10.443.10">
    <property type="entry name" value="Intergrase catalytic core"/>
    <property type="match status" value="1"/>
</dbReference>
<evidence type="ECO:0000256" key="1">
    <source>
        <dbReference type="ARBA" id="ARBA00022908"/>
    </source>
</evidence>
<reference evidence="7 8" key="1">
    <citation type="submission" date="2013-10" db="EMBL/GenBank/DDBJ databases">
        <title>The Genome Sequence of Acinetobacter brisouii CIP 110357.</title>
        <authorList>
            <consortium name="The Broad Institute Genomics Platform"/>
            <consortium name="The Broad Institute Genome Sequencing Center for Infectious Disease"/>
            <person name="Cerqueira G."/>
            <person name="Feldgarden M."/>
            <person name="Courvalin P."/>
            <person name="Grillot-Courvalin C."/>
            <person name="Clermont D."/>
            <person name="Rocha E."/>
            <person name="Yoon E.-J."/>
            <person name="Nemec A."/>
            <person name="Young S.K."/>
            <person name="Zeng Q."/>
            <person name="Gargeya S."/>
            <person name="Fitzgerald M."/>
            <person name="Abouelleil A."/>
            <person name="Alvarado L."/>
            <person name="Berlin A.M."/>
            <person name="Chapman S.B."/>
            <person name="Gainer-Dewar J."/>
            <person name="Goldberg J."/>
            <person name="Gnerre S."/>
            <person name="Griggs A."/>
            <person name="Gujja S."/>
            <person name="Hansen M."/>
            <person name="Howarth C."/>
            <person name="Imamovic A."/>
            <person name="Ireland A."/>
            <person name="Larimer J."/>
            <person name="McCowan C."/>
            <person name="Murphy C."/>
            <person name="Pearson M."/>
            <person name="Poon T.W."/>
            <person name="Priest M."/>
            <person name="Roberts A."/>
            <person name="Saif S."/>
            <person name="Shea T."/>
            <person name="Sykes S."/>
            <person name="Wortman J."/>
            <person name="Nusbaum C."/>
            <person name="Birren B."/>
        </authorList>
    </citation>
    <scope>NUCLEOTIDE SEQUENCE [LARGE SCALE GENOMIC DNA]</scope>
    <source>
        <strain evidence="7 8">CIP 110357</strain>
    </source>
</reference>
<dbReference type="RefSeq" id="WP_004903968.1">
    <property type="nucleotide sequence ID" value="NZ_BBTI01000001.1"/>
</dbReference>
<dbReference type="EMBL" id="AYEU01000003">
    <property type="protein sequence ID" value="ESK52786.1"/>
    <property type="molecule type" value="Genomic_DNA"/>
</dbReference>
<dbReference type="PANTHER" id="PTHR30349:SF94">
    <property type="entry name" value="INTEGRASE_RECOMBINASE HI_1414-RELATED"/>
    <property type="match status" value="1"/>
</dbReference>
<evidence type="ECO:0000256" key="2">
    <source>
        <dbReference type="ARBA" id="ARBA00023125"/>
    </source>
</evidence>
<evidence type="ECO:0000313" key="8">
    <source>
        <dbReference type="Proteomes" id="UP000018418"/>
    </source>
</evidence>
<dbReference type="AlphaFoldDB" id="V2UW22"/>
<feature type="domain" description="Core-binding (CB)" evidence="6">
    <location>
        <begin position="60"/>
        <end position="141"/>
    </location>
</feature>
<dbReference type="PROSITE" id="PS51900">
    <property type="entry name" value="CB"/>
    <property type="match status" value="1"/>
</dbReference>
<name>V2UW22_9GAMM</name>
<dbReference type="InterPro" id="IPR010998">
    <property type="entry name" value="Integrase_recombinase_N"/>
</dbReference>
<keyword evidence="1" id="KW-0229">DNA integration</keyword>
<dbReference type="PATRIC" id="fig|1341683.3.peg.940"/>
<dbReference type="InterPro" id="IPR057084">
    <property type="entry name" value="Int_N"/>
</dbReference>
<dbReference type="PANTHER" id="PTHR30349">
    <property type="entry name" value="PHAGE INTEGRASE-RELATED"/>
    <property type="match status" value="1"/>
</dbReference>
<dbReference type="InterPro" id="IPR011010">
    <property type="entry name" value="DNA_brk_join_enz"/>
</dbReference>
<protein>
    <recommendedName>
        <fullName evidence="9">Tyr recombinase domain-containing protein</fullName>
    </recommendedName>
</protein>
<proteinExistence type="predicted"/>
<dbReference type="HOGENOM" id="CLU_027562_32_1_6"/>
<dbReference type="SUPFAM" id="SSF56349">
    <property type="entry name" value="DNA breaking-rejoining enzymes"/>
    <property type="match status" value="1"/>
</dbReference>
<evidence type="ECO:0000259" key="6">
    <source>
        <dbReference type="PROSITE" id="PS51900"/>
    </source>
</evidence>
<dbReference type="GO" id="GO:0006310">
    <property type="term" value="P:DNA recombination"/>
    <property type="evidence" value="ECO:0007669"/>
    <property type="project" value="UniProtKB-KW"/>
</dbReference>
<dbReference type="CDD" id="cd00796">
    <property type="entry name" value="INT_Rci_Hp1_C"/>
    <property type="match status" value="1"/>
</dbReference>
<gene>
    <name evidence="7" type="ORF">P255_00948</name>
</gene>
<dbReference type="InterPro" id="IPR013762">
    <property type="entry name" value="Integrase-like_cat_sf"/>
</dbReference>
<dbReference type="InterPro" id="IPR050090">
    <property type="entry name" value="Tyrosine_recombinase_XerCD"/>
</dbReference>
<dbReference type="Pfam" id="PF00589">
    <property type="entry name" value="Phage_integrase"/>
    <property type="match status" value="1"/>
</dbReference>
<dbReference type="GO" id="GO:0003677">
    <property type="term" value="F:DNA binding"/>
    <property type="evidence" value="ECO:0007669"/>
    <property type="project" value="UniProtKB-UniRule"/>
</dbReference>
<keyword evidence="2 4" id="KW-0238">DNA-binding</keyword>
<accession>V2UW22</accession>
<keyword evidence="3" id="KW-0233">DNA recombination</keyword>
<keyword evidence="8" id="KW-1185">Reference proteome</keyword>